<reference evidence="2 3" key="1">
    <citation type="submission" date="2020-10" db="EMBL/GenBank/DDBJ databases">
        <title>Ca. Dormibacterota MAGs.</title>
        <authorList>
            <person name="Montgomery K."/>
        </authorList>
    </citation>
    <scope>NUCLEOTIDE SEQUENCE [LARGE SCALE GENOMIC DNA]</scope>
    <source>
        <strain evidence="2">Mitchell_Peninsula_5</strain>
    </source>
</reference>
<comment type="caution">
    <text evidence="2">The sequence shown here is derived from an EMBL/GenBank/DDBJ whole genome shotgun (WGS) entry which is preliminary data.</text>
</comment>
<dbReference type="SUPFAM" id="SSF52833">
    <property type="entry name" value="Thioredoxin-like"/>
    <property type="match status" value="1"/>
</dbReference>
<dbReference type="InterPro" id="IPR036249">
    <property type="entry name" value="Thioredoxin-like_sf"/>
</dbReference>
<proteinExistence type="predicted"/>
<evidence type="ECO:0000313" key="2">
    <source>
        <dbReference type="EMBL" id="MBJ7610031.1"/>
    </source>
</evidence>
<gene>
    <name evidence="2" type="ORF">JF887_11470</name>
</gene>
<dbReference type="InterPro" id="IPR053977">
    <property type="entry name" value="Rv2466c-like"/>
</dbReference>
<evidence type="ECO:0000256" key="1">
    <source>
        <dbReference type="SAM" id="MobiDB-lite"/>
    </source>
</evidence>
<name>A0A934KIF0_9BACT</name>
<dbReference type="Gene3D" id="3.40.30.10">
    <property type="entry name" value="Glutaredoxin"/>
    <property type="match status" value="1"/>
</dbReference>
<protein>
    <submittedName>
        <fullName evidence="2">DsbA family protein</fullName>
    </submittedName>
</protein>
<feature type="region of interest" description="Disordered" evidence="1">
    <location>
        <begin position="191"/>
        <end position="215"/>
    </location>
</feature>
<sequence>MKVAIWFDPACPWCWRTSRWLLAVAPSRDLDISWRSISLLEKNGGADKVPQDFRASVQATHRMLRVIERLRALDGGGDEAVERFYTEAGAQIHHDGVPAPDVDLAAVLVALGHDPALASAADDEAIDDVIRESMAEALRLAGSDVGTPIGRIGDGALFGPVLEPVPSGDEALRVFDAVAVLASASGFWELKRSRSGPPTTLPPRPATALAPSSRR</sequence>
<accession>A0A934KIF0</accession>
<dbReference type="AlphaFoldDB" id="A0A934KIF0"/>
<organism evidence="2 3">
    <name type="scientific">Candidatus Amunia macphersoniae</name>
    <dbReference type="NCBI Taxonomy" id="3127014"/>
    <lineage>
        <taxon>Bacteria</taxon>
        <taxon>Bacillati</taxon>
        <taxon>Candidatus Dormiibacterota</taxon>
        <taxon>Candidatus Dormibacteria</taxon>
        <taxon>Candidatus Aeolococcales</taxon>
        <taxon>Candidatus Aeolococcaceae</taxon>
        <taxon>Candidatus Amunia</taxon>
    </lineage>
</organism>
<dbReference type="Proteomes" id="UP000614410">
    <property type="component" value="Unassembled WGS sequence"/>
</dbReference>
<dbReference type="Pfam" id="PF22234">
    <property type="entry name" value="Rv2466c-like"/>
    <property type="match status" value="1"/>
</dbReference>
<dbReference type="CDD" id="cd02972">
    <property type="entry name" value="DsbA_family"/>
    <property type="match status" value="1"/>
</dbReference>
<evidence type="ECO:0000313" key="3">
    <source>
        <dbReference type="Proteomes" id="UP000614410"/>
    </source>
</evidence>
<feature type="compositionally biased region" description="Low complexity" evidence="1">
    <location>
        <begin position="206"/>
        <end position="215"/>
    </location>
</feature>
<dbReference type="EMBL" id="JAEKNN010000054">
    <property type="protein sequence ID" value="MBJ7610031.1"/>
    <property type="molecule type" value="Genomic_DNA"/>
</dbReference>